<dbReference type="InterPro" id="IPR050272">
    <property type="entry name" value="Isochorismatase-like_hydrls"/>
</dbReference>
<gene>
    <name evidence="3" type="primary">yecD</name>
    <name evidence="3" type="ORF">DSM112329_01127</name>
</gene>
<dbReference type="PANTHER" id="PTHR43540">
    <property type="entry name" value="PEROXYUREIDOACRYLATE/UREIDOACRYLATE AMIDOHYDROLASE-RELATED"/>
    <property type="match status" value="1"/>
</dbReference>
<dbReference type="CDD" id="cd01014">
    <property type="entry name" value="nicotinamidase_related"/>
    <property type="match status" value="1"/>
</dbReference>
<accession>A0AAU7ARL1</accession>
<protein>
    <submittedName>
        <fullName evidence="3">Isochorismatase family protein YecD</fullName>
        <ecNumber evidence="3">3.-.-.-</ecNumber>
    </submittedName>
</protein>
<dbReference type="SUPFAM" id="SSF52499">
    <property type="entry name" value="Isochorismatase-like hydrolases"/>
    <property type="match status" value="1"/>
</dbReference>
<dbReference type="KEGG" id="parq:DSM112329_01127"/>
<dbReference type="InterPro" id="IPR036380">
    <property type="entry name" value="Isochorismatase-like_sf"/>
</dbReference>
<proteinExistence type="predicted"/>
<dbReference type="AlphaFoldDB" id="A0AAU7ARL1"/>
<dbReference type="GO" id="GO:0016787">
    <property type="term" value="F:hydrolase activity"/>
    <property type="evidence" value="ECO:0007669"/>
    <property type="project" value="UniProtKB-KW"/>
</dbReference>
<reference evidence="3" key="1">
    <citation type="submission" date="2022-12" db="EMBL/GenBank/DDBJ databases">
        <title>Paraconexibacter alkalitolerans sp. nov. and Baekduia alba sp. nov., isolated from soil and emended description of the genera Paraconexibacter (Chun et al., 2020) and Baekduia (An et al., 2020).</title>
        <authorList>
            <person name="Vieira S."/>
            <person name="Huber K.J."/>
            <person name="Geppert A."/>
            <person name="Wolf J."/>
            <person name="Neumann-Schaal M."/>
            <person name="Muesken M."/>
            <person name="Overmann J."/>
        </authorList>
    </citation>
    <scope>NUCLEOTIDE SEQUENCE</scope>
    <source>
        <strain evidence="3">AEG42_29</strain>
    </source>
</reference>
<dbReference type="PANTHER" id="PTHR43540:SF1">
    <property type="entry name" value="ISOCHORISMATASE HYDROLASE"/>
    <property type="match status" value="1"/>
</dbReference>
<dbReference type="InterPro" id="IPR000868">
    <property type="entry name" value="Isochorismatase-like_dom"/>
</dbReference>
<dbReference type="RefSeq" id="WP_354700835.1">
    <property type="nucleotide sequence ID" value="NZ_CP114014.1"/>
</dbReference>
<feature type="domain" description="Isochorismatase-like" evidence="2">
    <location>
        <begin position="4"/>
        <end position="146"/>
    </location>
</feature>
<dbReference type="EMBL" id="CP114014">
    <property type="protein sequence ID" value="XAY04294.1"/>
    <property type="molecule type" value="Genomic_DNA"/>
</dbReference>
<evidence type="ECO:0000313" key="3">
    <source>
        <dbReference type="EMBL" id="XAY04294.1"/>
    </source>
</evidence>
<evidence type="ECO:0000259" key="2">
    <source>
        <dbReference type="Pfam" id="PF00857"/>
    </source>
</evidence>
<keyword evidence="1 3" id="KW-0378">Hydrolase</keyword>
<organism evidence="3">
    <name type="scientific">Paraconexibacter sp. AEG42_29</name>
    <dbReference type="NCBI Taxonomy" id="2997339"/>
    <lineage>
        <taxon>Bacteria</taxon>
        <taxon>Bacillati</taxon>
        <taxon>Actinomycetota</taxon>
        <taxon>Thermoleophilia</taxon>
        <taxon>Solirubrobacterales</taxon>
        <taxon>Paraconexibacteraceae</taxon>
        <taxon>Paraconexibacter</taxon>
    </lineage>
</organism>
<dbReference type="Gene3D" id="3.40.50.850">
    <property type="entry name" value="Isochorismatase-like"/>
    <property type="match status" value="1"/>
</dbReference>
<name>A0AAU7ARL1_9ACTN</name>
<evidence type="ECO:0000256" key="1">
    <source>
        <dbReference type="ARBA" id="ARBA00022801"/>
    </source>
</evidence>
<sequence length="178" mass="18542">MSRALVIVDIQRDYFPGGNMPLHEPEAAAAKAGQVLEAFRGSGEPVIHIQHLSAAGVGFLEEGTAGAEIMAPVTPAGDEIVIQKRAPNSFLQTDLEQRLRDLGVSEVVVVGMMTSMCVDATTRAGADLGFQMTLVPDACAAPALEHGGRTVAAEDVHASFVAALGQFYATVTPADQLG</sequence>
<dbReference type="Pfam" id="PF00857">
    <property type="entry name" value="Isochorismatase"/>
    <property type="match status" value="1"/>
</dbReference>
<dbReference type="EC" id="3.-.-.-" evidence="3"/>